<protein>
    <submittedName>
        <fullName evidence="1">Uncharacterized protein</fullName>
    </submittedName>
</protein>
<accession>A0A5B7JEK6</accession>
<dbReference type="EMBL" id="VSRR010094576">
    <property type="protein sequence ID" value="MPC93349.1"/>
    <property type="molecule type" value="Genomic_DNA"/>
</dbReference>
<gene>
    <name evidence="1" type="ORF">E2C01_088474</name>
</gene>
<name>A0A5B7JEK6_PORTR</name>
<evidence type="ECO:0000313" key="1">
    <source>
        <dbReference type="EMBL" id="MPC93349.1"/>
    </source>
</evidence>
<proteinExistence type="predicted"/>
<dbReference type="Proteomes" id="UP000324222">
    <property type="component" value="Unassembled WGS sequence"/>
</dbReference>
<sequence>MLNRLQQAQVKPDVDGVWASAFCQAKSCCPFGPPRPGAATPQTCGQRGALLDSETKGESYQLVE</sequence>
<reference evidence="1 2" key="1">
    <citation type="submission" date="2019-05" db="EMBL/GenBank/DDBJ databases">
        <title>Another draft genome of Portunus trituberculatus and its Hox gene families provides insights of decapod evolution.</title>
        <authorList>
            <person name="Jeong J.-H."/>
            <person name="Song I."/>
            <person name="Kim S."/>
            <person name="Choi T."/>
            <person name="Kim D."/>
            <person name="Ryu S."/>
            <person name="Kim W."/>
        </authorList>
    </citation>
    <scope>NUCLEOTIDE SEQUENCE [LARGE SCALE GENOMIC DNA]</scope>
    <source>
        <tissue evidence="1">Muscle</tissue>
    </source>
</reference>
<dbReference type="AlphaFoldDB" id="A0A5B7JEK6"/>
<organism evidence="1 2">
    <name type="scientific">Portunus trituberculatus</name>
    <name type="common">Swimming crab</name>
    <name type="synonym">Neptunus trituberculatus</name>
    <dbReference type="NCBI Taxonomy" id="210409"/>
    <lineage>
        <taxon>Eukaryota</taxon>
        <taxon>Metazoa</taxon>
        <taxon>Ecdysozoa</taxon>
        <taxon>Arthropoda</taxon>
        <taxon>Crustacea</taxon>
        <taxon>Multicrustacea</taxon>
        <taxon>Malacostraca</taxon>
        <taxon>Eumalacostraca</taxon>
        <taxon>Eucarida</taxon>
        <taxon>Decapoda</taxon>
        <taxon>Pleocyemata</taxon>
        <taxon>Brachyura</taxon>
        <taxon>Eubrachyura</taxon>
        <taxon>Portunoidea</taxon>
        <taxon>Portunidae</taxon>
        <taxon>Portuninae</taxon>
        <taxon>Portunus</taxon>
    </lineage>
</organism>
<keyword evidence="2" id="KW-1185">Reference proteome</keyword>
<evidence type="ECO:0000313" key="2">
    <source>
        <dbReference type="Proteomes" id="UP000324222"/>
    </source>
</evidence>
<comment type="caution">
    <text evidence="1">The sequence shown here is derived from an EMBL/GenBank/DDBJ whole genome shotgun (WGS) entry which is preliminary data.</text>
</comment>